<feature type="domain" description="Calponin-homology (CH)" evidence="2">
    <location>
        <begin position="289"/>
        <end position="405"/>
    </location>
</feature>
<dbReference type="Proteomes" id="UP001472866">
    <property type="component" value="Chromosome 13"/>
</dbReference>
<protein>
    <recommendedName>
        <fullName evidence="2">Calponin-homology (CH) domain-containing protein</fullName>
    </recommendedName>
</protein>
<dbReference type="CDD" id="cd00014">
    <property type="entry name" value="CH_SF"/>
    <property type="match status" value="1"/>
</dbReference>
<dbReference type="EMBL" id="CP151513">
    <property type="protein sequence ID" value="WZN65836.1"/>
    <property type="molecule type" value="Genomic_DNA"/>
</dbReference>
<organism evidence="3 4">
    <name type="scientific">Chloropicon roscoffensis</name>
    <dbReference type="NCBI Taxonomy" id="1461544"/>
    <lineage>
        <taxon>Eukaryota</taxon>
        <taxon>Viridiplantae</taxon>
        <taxon>Chlorophyta</taxon>
        <taxon>Chloropicophyceae</taxon>
        <taxon>Chloropicales</taxon>
        <taxon>Chloropicaceae</taxon>
        <taxon>Chloropicon</taxon>
    </lineage>
</organism>
<sequence length="849" mass="93996">MEEEDSAEWQATILGLVASTGLEACQVERIDELKDCVALCALSEELMVQQDLITTEELCELRAHDNIKLPERLKLYLEVFETDAGWVPFVDCDKTVESICNGDEERLIDLCAWIFERYTPGQGAVAEGVEEARAVLAEVPSAASKGDPEEGVQGGAKAFASIATIVGAGGDGDEPASSKRAPAQVSLKLGSITEDNDLSIAMYAVENDRERLRFLLESGGASASAQSPGSDAREAGEDAQGENGGLSSSSLALFPWTHQQDLCEGPLGEADLLGLARNFGISKEENSSRALHKHLTSWMRRLDALREEGKGSAIADCTQFRDGAVLCKLIQLITGRRVLGGIQAGGDKFESVSNISRGFQSLWSFMLHNELDGFRSGFEFYPESIVKGNDRDTWSFIHFLYKLYLHSKGEGGKSVTKQAELSSIPQNLVTFQSVFDKILTSSLEDLKLITNEWLGTQPLIASGGEGTNIDFKSGSILCQLMSLYDPVCLYSSPILEPKNYHRTFARDNICVGLIALEQVLQKRIGKTQVGKFVSNNTVEKITSGDMLMTLKAVALTKLCFQWRDGTFKSSSFIPSVHRHASEIKVVVSETEKKIIAWINNEMELKVKSMGMLMKKLKAGNFFMRLAERATKLKLFELIMEDENSNEVRDESMRAIFKGLASVQLLSKQLTSAAQSKLLAGDRQAWLNLLECLYQASRKPSTKQQSRATYTRLGQRIKPESNKVDMNIGLSVSDRAFQNLMAWIKSKIYIPNRISVSDFFRDGRSIARLIQVIGRAPLRGIDFAPTSYSAINQNIEVIIKFLNTQNIDTSEYSVHQLASGDEEMITHLLCSIKEWHRQISPGRRVRQSAL</sequence>
<dbReference type="PROSITE" id="PS50021">
    <property type="entry name" value="CH"/>
    <property type="match status" value="1"/>
</dbReference>
<evidence type="ECO:0000313" key="3">
    <source>
        <dbReference type="EMBL" id="WZN65836.1"/>
    </source>
</evidence>
<reference evidence="3 4" key="1">
    <citation type="submission" date="2024-03" db="EMBL/GenBank/DDBJ databases">
        <title>Complete genome sequence of the green alga Chloropicon roscoffensis RCC1871.</title>
        <authorList>
            <person name="Lemieux C."/>
            <person name="Pombert J.-F."/>
            <person name="Otis C."/>
            <person name="Turmel M."/>
        </authorList>
    </citation>
    <scope>NUCLEOTIDE SEQUENCE [LARGE SCALE GENOMIC DNA]</scope>
    <source>
        <strain evidence="3 4">RCC1871</strain>
    </source>
</reference>
<dbReference type="AlphaFoldDB" id="A0AAX4PJ13"/>
<dbReference type="InterPro" id="IPR036872">
    <property type="entry name" value="CH_dom_sf"/>
</dbReference>
<proteinExistence type="predicted"/>
<name>A0AAX4PJ13_9CHLO</name>
<dbReference type="SUPFAM" id="SSF47576">
    <property type="entry name" value="Calponin-homology domain, CH-domain"/>
    <property type="match status" value="2"/>
</dbReference>
<evidence type="ECO:0000313" key="4">
    <source>
        <dbReference type="Proteomes" id="UP001472866"/>
    </source>
</evidence>
<evidence type="ECO:0000256" key="1">
    <source>
        <dbReference type="SAM" id="MobiDB-lite"/>
    </source>
</evidence>
<feature type="region of interest" description="Disordered" evidence="1">
    <location>
        <begin position="219"/>
        <end position="246"/>
    </location>
</feature>
<dbReference type="InterPro" id="IPR001715">
    <property type="entry name" value="CH_dom"/>
</dbReference>
<accession>A0AAX4PJ13</accession>
<keyword evidence="4" id="KW-1185">Reference proteome</keyword>
<evidence type="ECO:0000259" key="2">
    <source>
        <dbReference type="PROSITE" id="PS50021"/>
    </source>
</evidence>
<dbReference type="Gene3D" id="1.10.418.10">
    <property type="entry name" value="Calponin-like domain"/>
    <property type="match status" value="1"/>
</dbReference>
<feature type="compositionally biased region" description="Low complexity" evidence="1">
    <location>
        <begin position="219"/>
        <end position="230"/>
    </location>
</feature>
<gene>
    <name evidence="3" type="ORF">HKI87_13g73980</name>
</gene>